<dbReference type="Gene3D" id="2.30.40.10">
    <property type="entry name" value="Urease, subunit C, domain 1"/>
    <property type="match status" value="2"/>
</dbReference>
<protein>
    <submittedName>
        <fullName evidence="2">Putative hydrolase</fullName>
    </submittedName>
</protein>
<sequence>MLFNCSFIDKNFEIIEEGNLVIENGKISECNEGYVSDGRNFKNFVVMPSLINTHTHIGDSFAKDAVQNLNAKECCGKNGSKWKFYKKASQSEISDAMKDSCLQMLDSGISTFVDFREFGMNGVEQLKKVIKNIRIKAKILARDVRIDDLDYVDGLGLNLYNLKNFGTYEEGLKYIKTHKKIFALHAGEAKDEISEVFNLKILPDIIIHFLNPSEEQIKAARRNRITIVLCPRSNAILKCGIPNLRQLIDAKINVCLGTDNVMLNSPDLWAEMEFAYKISSLHDFVEPKEILKTVTINPAKALNLNAGIIDKGKVADSIFINKNGLNLKHSKNLITSLVNRCKSSDVSKIMIEGKFVKDL</sequence>
<feature type="domain" description="Amidohydrolase-related" evidence="1">
    <location>
        <begin position="45"/>
        <end position="356"/>
    </location>
</feature>
<dbReference type="InterPro" id="IPR006680">
    <property type="entry name" value="Amidohydro-rel"/>
</dbReference>
<dbReference type="InterPro" id="IPR011059">
    <property type="entry name" value="Metal-dep_hydrolase_composite"/>
</dbReference>
<dbReference type="SUPFAM" id="SSF51338">
    <property type="entry name" value="Composite domain of metallo-dependent hydrolases"/>
    <property type="match status" value="1"/>
</dbReference>
<accession>A0A098E8J9</accession>
<organism evidence="2">
    <name type="scientific">groundwater metagenome</name>
    <dbReference type="NCBI Taxonomy" id="717931"/>
    <lineage>
        <taxon>unclassified sequences</taxon>
        <taxon>metagenomes</taxon>
        <taxon>ecological metagenomes</taxon>
    </lineage>
</organism>
<dbReference type="AlphaFoldDB" id="A0A098E8J9"/>
<proteinExistence type="predicted"/>
<name>A0A098E8J9_9ZZZZ</name>
<evidence type="ECO:0000313" key="2">
    <source>
        <dbReference type="EMBL" id="CEG11310.1"/>
    </source>
</evidence>
<dbReference type="Gene3D" id="3.20.20.140">
    <property type="entry name" value="Metal-dependent hydrolases"/>
    <property type="match status" value="2"/>
</dbReference>
<keyword evidence="2" id="KW-0378">Hydrolase</keyword>
<dbReference type="InterPro" id="IPR032466">
    <property type="entry name" value="Metal_Hydrolase"/>
</dbReference>
<evidence type="ECO:0000259" key="1">
    <source>
        <dbReference type="Pfam" id="PF01979"/>
    </source>
</evidence>
<reference evidence="2" key="1">
    <citation type="submission" date="2014-09" db="EMBL/GenBank/DDBJ databases">
        <authorList>
            <person name="Probst J Alexander"/>
        </authorList>
    </citation>
    <scope>NUCLEOTIDE SEQUENCE</scope>
</reference>
<dbReference type="GO" id="GO:0016810">
    <property type="term" value="F:hydrolase activity, acting on carbon-nitrogen (but not peptide) bonds"/>
    <property type="evidence" value="ECO:0007669"/>
    <property type="project" value="InterPro"/>
</dbReference>
<dbReference type="PANTHER" id="PTHR43794:SF5">
    <property type="entry name" value="CHLOROHYDROLASE FAMILY PROTEIN"/>
    <property type="match status" value="1"/>
</dbReference>
<dbReference type="PANTHER" id="PTHR43794">
    <property type="entry name" value="AMINOHYDROLASE SSNA-RELATED"/>
    <property type="match status" value="1"/>
</dbReference>
<dbReference type="SUPFAM" id="SSF51556">
    <property type="entry name" value="Metallo-dependent hydrolases"/>
    <property type="match status" value="1"/>
</dbReference>
<dbReference type="Pfam" id="PF01979">
    <property type="entry name" value="Amidohydro_1"/>
    <property type="match status" value="1"/>
</dbReference>
<dbReference type="InterPro" id="IPR050287">
    <property type="entry name" value="MTA/SAH_deaminase"/>
</dbReference>
<dbReference type="EMBL" id="CCXY01000044">
    <property type="protein sequence ID" value="CEG11310.1"/>
    <property type="molecule type" value="Genomic_DNA"/>
</dbReference>
<gene>
    <name evidence="2" type="ORF">MSIBF_A1380011</name>
</gene>